<dbReference type="InterPro" id="IPR017585">
    <property type="entry name" value="SAF_FlgA"/>
</dbReference>
<evidence type="ECO:0000256" key="4">
    <source>
        <dbReference type="ARBA" id="ARBA00022729"/>
    </source>
</evidence>
<dbReference type="InterPro" id="IPR039246">
    <property type="entry name" value="Flagellar_FlgA"/>
</dbReference>
<name>A0ABX9Q3B9_9GAMM</name>
<gene>
    <name evidence="9" type="primary">flgA</name>
    <name evidence="9" type="ORF">CKQ54_21705</name>
</gene>
<keyword evidence="10" id="KW-1185">Reference proteome</keyword>
<dbReference type="EMBL" id="NSDJ01000001">
    <property type="protein sequence ID" value="RKF70812.1"/>
    <property type="molecule type" value="Genomic_DNA"/>
</dbReference>
<dbReference type="PANTHER" id="PTHR36307:SF1">
    <property type="entry name" value="FLAGELLA BASAL BODY P-RING FORMATION PROTEIN FLGA"/>
    <property type="match status" value="1"/>
</dbReference>
<evidence type="ECO:0000313" key="9">
    <source>
        <dbReference type="EMBL" id="RKF70812.1"/>
    </source>
</evidence>
<dbReference type="RefSeq" id="WP_120163764.1">
    <property type="nucleotide sequence ID" value="NZ_NSDJ01000001.1"/>
</dbReference>
<keyword evidence="4 7" id="KW-0732">Signal</keyword>
<sequence>MFFPRPLYTAAISLLSLIFYLSAFDAIAATPSVETLKTHITALVNSHNERPSDSAITRTIKILTPAEQLSSLCATPELSVAGNNRRLTGNKSIIAQCGNKRKFIQISVQAQGTWWTARHGIKPGSVIDANDIEPRSGSLDRLPAGLIFDRESIVGQTATRTINKGQPVVENQLRKGWSVVSGQEVDVLATGEGFQIRIKAKALDSAAAGQPVRLSTRSGQIVTGTVTPDGKVHINLKE</sequence>
<dbReference type="Gene3D" id="3.90.1210.10">
    <property type="entry name" value="Antifreeze-like/N-acetylneuraminic acid synthase C-terminal domain"/>
    <property type="match status" value="1"/>
</dbReference>
<evidence type="ECO:0000259" key="8">
    <source>
        <dbReference type="SMART" id="SM00858"/>
    </source>
</evidence>
<feature type="domain" description="SAF" evidence="8">
    <location>
        <begin position="112"/>
        <end position="174"/>
    </location>
</feature>
<dbReference type="PANTHER" id="PTHR36307">
    <property type="entry name" value="FLAGELLA BASAL BODY P-RING FORMATION PROTEIN FLGA"/>
    <property type="match status" value="1"/>
</dbReference>
<feature type="signal peptide" evidence="7">
    <location>
        <begin position="1"/>
        <end position="28"/>
    </location>
</feature>
<comment type="similarity">
    <text evidence="2 7">Belongs to the FlgA family.</text>
</comment>
<keyword evidence="5 7" id="KW-0574">Periplasm</keyword>
<evidence type="ECO:0000256" key="2">
    <source>
        <dbReference type="ARBA" id="ARBA00010474"/>
    </source>
</evidence>
<dbReference type="InterPro" id="IPR013974">
    <property type="entry name" value="SAF"/>
</dbReference>
<proteinExistence type="inferred from homology"/>
<dbReference type="Gene3D" id="2.30.30.760">
    <property type="match status" value="1"/>
</dbReference>
<comment type="subcellular location">
    <subcellularLocation>
        <location evidence="1 7">Periplasm</location>
    </subcellularLocation>
</comment>
<dbReference type="Proteomes" id="UP000284853">
    <property type="component" value="Unassembled WGS sequence"/>
</dbReference>
<keyword evidence="9" id="KW-0282">Flagellum</keyword>
<accession>A0ABX9Q3B9</accession>
<dbReference type="CDD" id="cd11614">
    <property type="entry name" value="SAF_CpaB_FlgA_like"/>
    <property type="match status" value="1"/>
</dbReference>
<evidence type="ECO:0000256" key="7">
    <source>
        <dbReference type="RuleBase" id="RU362063"/>
    </source>
</evidence>
<feature type="chain" id="PRO_5045010409" description="Flagella basal body P-ring formation protein FlgA" evidence="7">
    <location>
        <begin position="29"/>
        <end position="238"/>
    </location>
</feature>
<dbReference type="Pfam" id="PF13144">
    <property type="entry name" value="ChapFlgA"/>
    <property type="match status" value="1"/>
</dbReference>
<dbReference type="SMART" id="SM00858">
    <property type="entry name" value="SAF"/>
    <property type="match status" value="1"/>
</dbReference>
<evidence type="ECO:0000256" key="6">
    <source>
        <dbReference type="ARBA" id="ARBA00025643"/>
    </source>
</evidence>
<organism evidence="9 10">
    <name type="scientific">Rahnella variigena</name>
    <dbReference type="NCBI Taxonomy" id="574964"/>
    <lineage>
        <taxon>Bacteria</taxon>
        <taxon>Pseudomonadati</taxon>
        <taxon>Pseudomonadota</taxon>
        <taxon>Gammaproteobacteria</taxon>
        <taxon>Enterobacterales</taxon>
        <taxon>Yersiniaceae</taxon>
        <taxon>Rahnella</taxon>
    </lineage>
</organism>
<evidence type="ECO:0000313" key="10">
    <source>
        <dbReference type="Proteomes" id="UP000284853"/>
    </source>
</evidence>
<evidence type="ECO:0000256" key="1">
    <source>
        <dbReference type="ARBA" id="ARBA00004418"/>
    </source>
</evidence>
<keyword evidence="7" id="KW-1005">Bacterial flagellum biogenesis</keyword>
<keyword evidence="9" id="KW-0969">Cilium</keyword>
<comment type="function">
    <text evidence="6 7">Involved in the assembly process of the P-ring formation. It may associate with FlgF on the rod constituting a structure essential for the P-ring assembly or may act as a modulator protein for the P-ring assembly.</text>
</comment>
<reference evidence="9 10" key="1">
    <citation type="submission" date="2017-08" db="EMBL/GenBank/DDBJ databases">
        <title>Comparative genomics of bacteria isolated from necrotic lesions of AOD affected trees.</title>
        <authorList>
            <person name="Doonan J."/>
            <person name="Denman S."/>
            <person name="Mcdonald J.E."/>
        </authorList>
    </citation>
    <scope>NUCLEOTIDE SEQUENCE [LARGE SCALE GENOMIC DNA]</scope>
    <source>
        <strain evidence="9 10">CIP 105588</strain>
    </source>
</reference>
<evidence type="ECO:0000256" key="3">
    <source>
        <dbReference type="ARBA" id="ARBA00014754"/>
    </source>
</evidence>
<keyword evidence="9" id="KW-0966">Cell projection</keyword>
<evidence type="ECO:0000256" key="5">
    <source>
        <dbReference type="ARBA" id="ARBA00022764"/>
    </source>
</evidence>
<comment type="caution">
    <text evidence="9">The sequence shown here is derived from an EMBL/GenBank/DDBJ whole genome shotgun (WGS) entry which is preliminary data.</text>
</comment>
<dbReference type="NCBIfam" id="TIGR03170">
    <property type="entry name" value="flgA_cterm"/>
    <property type="match status" value="1"/>
</dbReference>
<dbReference type="GeneID" id="302711423"/>
<protein>
    <recommendedName>
        <fullName evidence="3 7">Flagella basal body P-ring formation protein FlgA</fullName>
    </recommendedName>
</protein>